<dbReference type="GO" id="GO:0016740">
    <property type="term" value="F:transferase activity"/>
    <property type="evidence" value="ECO:0007669"/>
    <property type="project" value="UniProtKB-KW"/>
</dbReference>
<name>A0ABV5H4F8_9FLAO</name>
<dbReference type="EC" id="2.7.8.-" evidence="4"/>
<dbReference type="InterPro" id="IPR000917">
    <property type="entry name" value="Sulfatase_N"/>
</dbReference>
<dbReference type="CDD" id="cd16148">
    <property type="entry name" value="sulfatase_like"/>
    <property type="match status" value="1"/>
</dbReference>
<feature type="signal peptide" evidence="2">
    <location>
        <begin position="1"/>
        <end position="26"/>
    </location>
</feature>
<gene>
    <name evidence="4" type="ORF">ACFFU1_17845</name>
</gene>
<keyword evidence="5" id="KW-1185">Reference proteome</keyword>
<dbReference type="EMBL" id="JBHMFA010000033">
    <property type="protein sequence ID" value="MFB9106776.1"/>
    <property type="molecule type" value="Genomic_DNA"/>
</dbReference>
<dbReference type="RefSeq" id="WP_290267624.1">
    <property type="nucleotide sequence ID" value="NZ_JAUFQP010000001.1"/>
</dbReference>
<keyword evidence="2" id="KW-0732">Signal</keyword>
<feature type="transmembrane region" description="Helical" evidence="1">
    <location>
        <begin position="332"/>
        <end position="354"/>
    </location>
</feature>
<feature type="transmembrane region" description="Helical" evidence="1">
    <location>
        <begin position="204"/>
        <end position="222"/>
    </location>
</feature>
<keyword evidence="4" id="KW-0808">Transferase</keyword>
<dbReference type="Pfam" id="PF00884">
    <property type="entry name" value="Sulfatase"/>
    <property type="match status" value="1"/>
</dbReference>
<dbReference type="SUPFAM" id="SSF53649">
    <property type="entry name" value="Alkaline phosphatase-like"/>
    <property type="match status" value="1"/>
</dbReference>
<dbReference type="Gene3D" id="3.40.720.10">
    <property type="entry name" value="Alkaline Phosphatase, subunit A"/>
    <property type="match status" value="1"/>
</dbReference>
<feature type="chain" id="PRO_5046083515" evidence="2">
    <location>
        <begin position="27"/>
        <end position="834"/>
    </location>
</feature>
<evidence type="ECO:0000256" key="1">
    <source>
        <dbReference type="SAM" id="Phobius"/>
    </source>
</evidence>
<sequence length="834" mass="94982">MKNKNKLSYFCILLFLLINWCARAHEANNTEILSNFEVTHSNTSNDSSALLNTITKEIIYHAPESGNVNFVWGVEGFSNSELLSLNKNTKLLQGKLYTPMVLTQGVFKVSITLKKNEVIYFGFWITKNKSGVYTDFWDWKYNKTITFDKDTPITIEANYNLPQQKLNSAIITNGWIVLITLSILLLIVYFTVKKTHKYYPPVSVFSKILFLSLSMGLLHVMARAEIIGLHPKTLYTSPNNIFKLVKASTSDLLYVALFTTLFLSLFVIFKRKKNLTNTIYNICIGLAFLSVLIAFINITTVIYIGQPFNYEWLYYSDFLGSEDAKSALQQNLSVSIIFNLLALGLSLIVLQNIFKHLYPILLKDKKIKRTIIIVSSILAGFLFYQTKQAETIKDKGKTDNAILAMVSSFAKNDSDASFFSMELSDIDKTFIPNAGKQSITALDSSKINPIKNVIYIILESTGSKYFDLYGGAYQINPNLNKYANQALIFNNMYAHAPATNKSLTSILGGIYPNISYKSLTQEKPDFNHPTLSSILKNNGYATSFFSSANLDFLKSNTFLSYRGFDVVKDYRAINCSNQFKQNAYTEGDGIDDLCLAEQFELWLDEIDSKNFFSVLWTVQAHYPYFFSKEEIDFGVNNIEFNRYLNIIKHNDEMIGRILNVLKEKQLDKSTLVVVTGDHGEAFGQHQQYGHASDIYEENLRVPLLFINPELFSGQRTDDIASLKDLSTTTLSILDIDTPKTWQGRDLINTTHDEAFFFAPWSDYLFGYRKGKMKYIFNESTGHIEVYDLNLDPNETTNIINTTTPKAILHARTRIAAWVQHQSDFVNHTLMKSKN</sequence>
<feature type="transmembrane region" description="Helical" evidence="1">
    <location>
        <begin position="252"/>
        <end position="269"/>
    </location>
</feature>
<keyword evidence="1" id="KW-0812">Transmembrane</keyword>
<evidence type="ECO:0000313" key="4">
    <source>
        <dbReference type="EMBL" id="MFB9106776.1"/>
    </source>
</evidence>
<dbReference type="Proteomes" id="UP001589590">
    <property type="component" value="Unassembled WGS sequence"/>
</dbReference>
<evidence type="ECO:0000313" key="5">
    <source>
        <dbReference type="Proteomes" id="UP001589590"/>
    </source>
</evidence>
<feature type="transmembrane region" description="Helical" evidence="1">
    <location>
        <begin position="281"/>
        <end position="304"/>
    </location>
</feature>
<dbReference type="PANTHER" id="PTHR43751">
    <property type="entry name" value="SULFATASE"/>
    <property type="match status" value="1"/>
</dbReference>
<evidence type="ECO:0000256" key="2">
    <source>
        <dbReference type="SAM" id="SignalP"/>
    </source>
</evidence>
<dbReference type="InterPro" id="IPR017850">
    <property type="entry name" value="Alkaline_phosphatase_core_sf"/>
</dbReference>
<keyword evidence="1" id="KW-1133">Transmembrane helix</keyword>
<dbReference type="InterPro" id="IPR052701">
    <property type="entry name" value="GAG_Ulvan_Degrading_Sulfatases"/>
</dbReference>
<evidence type="ECO:0000259" key="3">
    <source>
        <dbReference type="Pfam" id="PF00884"/>
    </source>
</evidence>
<reference evidence="4 5" key="1">
    <citation type="submission" date="2024-09" db="EMBL/GenBank/DDBJ databases">
        <authorList>
            <person name="Sun Q."/>
            <person name="Mori K."/>
        </authorList>
    </citation>
    <scope>NUCLEOTIDE SEQUENCE [LARGE SCALE GENOMIC DNA]</scope>
    <source>
        <strain evidence="4 5">CECT 8300</strain>
    </source>
</reference>
<keyword evidence="1" id="KW-0472">Membrane</keyword>
<feature type="domain" description="Sulfatase N-terminal" evidence="3">
    <location>
        <begin position="451"/>
        <end position="735"/>
    </location>
</feature>
<organism evidence="4 5">
    <name type="scientific">Algibacter miyuki</name>
    <dbReference type="NCBI Taxonomy" id="1306933"/>
    <lineage>
        <taxon>Bacteria</taxon>
        <taxon>Pseudomonadati</taxon>
        <taxon>Bacteroidota</taxon>
        <taxon>Flavobacteriia</taxon>
        <taxon>Flavobacteriales</taxon>
        <taxon>Flavobacteriaceae</taxon>
        <taxon>Algibacter</taxon>
    </lineage>
</organism>
<feature type="transmembrane region" description="Helical" evidence="1">
    <location>
        <begin position="174"/>
        <end position="192"/>
    </location>
</feature>
<feature type="transmembrane region" description="Helical" evidence="1">
    <location>
        <begin position="366"/>
        <end position="384"/>
    </location>
</feature>
<dbReference type="PANTHER" id="PTHR43751:SF3">
    <property type="entry name" value="SULFATASE N-TERMINAL DOMAIN-CONTAINING PROTEIN"/>
    <property type="match status" value="1"/>
</dbReference>
<proteinExistence type="predicted"/>
<comment type="caution">
    <text evidence="4">The sequence shown here is derived from an EMBL/GenBank/DDBJ whole genome shotgun (WGS) entry which is preliminary data.</text>
</comment>
<protein>
    <submittedName>
        <fullName evidence="4">LTA synthase family protein</fullName>
        <ecNumber evidence="4">2.7.8.-</ecNumber>
    </submittedName>
</protein>
<accession>A0ABV5H4F8</accession>